<dbReference type="Proteomes" id="UP001284601">
    <property type="component" value="Unassembled WGS sequence"/>
</dbReference>
<dbReference type="Gene3D" id="1.10.357.10">
    <property type="entry name" value="Tetracycline Repressor, domain 2"/>
    <property type="match status" value="1"/>
</dbReference>
<dbReference type="InterPro" id="IPR036271">
    <property type="entry name" value="Tet_transcr_reg_TetR-rel_C_sf"/>
</dbReference>
<dbReference type="InterPro" id="IPR001647">
    <property type="entry name" value="HTH_TetR"/>
</dbReference>
<keyword evidence="1 2" id="KW-0238">DNA-binding</keyword>
<evidence type="ECO:0000313" key="4">
    <source>
        <dbReference type="EMBL" id="MDW5597768.1"/>
    </source>
</evidence>
<evidence type="ECO:0000259" key="3">
    <source>
        <dbReference type="PROSITE" id="PS50977"/>
    </source>
</evidence>
<dbReference type="PROSITE" id="PS01081">
    <property type="entry name" value="HTH_TETR_1"/>
    <property type="match status" value="1"/>
</dbReference>
<dbReference type="EMBL" id="JAWSTH010000102">
    <property type="protein sequence ID" value="MDW5597768.1"/>
    <property type="molecule type" value="Genomic_DNA"/>
</dbReference>
<dbReference type="InterPro" id="IPR009057">
    <property type="entry name" value="Homeodomain-like_sf"/>
</dbReference>
<dbReference type="Pfam" id="PF14246">
    <property type="entry name" value="TetR_C_7"/>
    <property type="match status" value="1"/>
</dbReference>
<dbReference type="SUPFAM" id="SSF48498">
    <property type="entry name" value="Tetracyclin repressor-like, C-terminal domain"/>
    <property type="match status" value="1"/>
</dbReference>
<reference evidence="4 5" key="2">
    <citation type="submission" date="2023-10" db="EMBL/GenBank/DDBJ databases">
        <authorList>
            <person name="Han X.F."/>
        </authorList>
    </citation>
    <scope>NUCLEOTIDE SEQUENCE [LARGE SCALE GENOMIC DNA]</scope>
    <source>
        <strain evidence="4 5">KCTC 39840</strain>
    </source>
</reference>
<evidence type="ECO:0000313" key="5">
    <source>
        <dbReference type="Proteomes" id="UP001284601"/>
    </source>
</evidence>
<keyword evidence="5" id="KW-1185">Reference proteome</keyword>
<dbReference type="PROSITE" id="PS50977">
    <property type="entry name" value="HTH_TETR_2"/>
    <property type="match status" value="1"/>
</dbReference>
<dbReference type="InterPro" id="IPR039536">
    <property type="entry name" value="TetR_C_Proteobacteria"/>
</dbReference>
<feature type="DNA-binding region" description="H-T-H motif" evidence="2">
    <location>
        <begin position="40"/>
        <end position="59"/>
    </location>
</feature>
<dbReference type="PRINTS" id="PR00455">
    <property type="entry name" value="HTHTETR"/>
</dbReference>
<evidence type="ECO:0000256" key="2">
    <source>
        <dbReference type="PROSITE-ProRule" id="PRU00335"/>
    </source>
</evidence>
<dbReference type="InterPro" id="IPR050109">
    <property type="entry name" value="HTH-type_TetR-like_transc_reg"/>
</dbReference>
<proteinExistence type="predicted"/>
<sequence>MPPATSAASSYHQRVQQEKRAAILEAATGLFLADGYDGTSLAKVAAAAGVSTATLFKRFPTKADLFDAIVTEYWAVESQATATPAPGDPRRGLTAIGRDYVALLTRPQMVALFRLVIAEAPRFPELAKTHFALGKLPYFDSVRDYLRAEQAAGTLRIADTQTATTQFLGMVSNFAFWPRLLLPAWSPTRAATRKAIDEAVATMLARYGASTDSG</sequence>
<dbReference type="PANTHER" id="PTHR30055">
    <property type="entry name" value="HTH-TYPE TRANSCRIPTIONAL REGULATOR RUTR"/>
    <property type="match status" value="1"/>
</dbReference>
<evidence type="ECO:0000256" key="1">
    <source>
        <dbReference type="ARBA" id="ARBA00023125"/>
    </source>
</evidence>
<feature type="domain" description="HTH tetR-type" evidence="3">
    <location>
        <begin position="17"/>
        <end position="77"/>
    </location>
</feature>
<dbReference type="RefSeq" id="WP_318600235.1">
    <property type="nucleotide sequence ID" value="NZ_JAWSTH010000102.1"/>
</dbReference>
<gene>
    <name evidence="4" type="ORF">R7226_25675</name>
</gene>
<dbReference type="Pfam" id="PF00440">
    <property type="entry name" value="TetR_N"/>
    <property type="match status" value="1"/>
</dbReference>
<accession>A0ABU4HWR5</accession>
<name>A0ABU4HWR5_9ACTN</name>
<dbReference type="Gene3D" id="1.10.10.60">
    <property type="entry name" value="Homeodomain-like"/>
    <property type="match status" value="1"/>
</dbReference>
<reference evidence="5" key="1">
    <citation type="submission" date="2023-07" db="EMBL/GenBank/DDBJ databases">
        <title>Conexibacter stalactiti sp. nov., isolated from stalactites in a lava cave and emended description of the genus Conexibacter.</title>
        <authorList>
            <person name="Lee S.D."/>
        </authorList>
    </citation>
    <scope>NUCLEOTIDE SEQUENCE [LARGE SCALE GENOMIC DNA]</scope>
    <source>
        <strain evidence="5">KCTC 39840</strain>
    </source>
</reference>
<dbReference type="PANTHER" id="PTHR30055:SF146">
    <property type="entry name" value="HTH-TYPE TRANSCRIPTIONAL DUAL REGULATOR CECR"/>
    <property type="match status" value="1"/>
</dbReference>
<dbReference type="InterPro" id="IPR023772">
    <property type="entry name" value="DNA-bd_HTH_TetR-type_CS"/>
</dbReference>
<protein>
    <submittedName>
        <fullName evidence="4">TetR/AcrR family transcriptional regulator</fullName>
    </submittedName>
</protein>
<dbReference type="SUPFAM" id="SSF46689">
    <property type="entry name" value="Homeodomain-like"/>
    <property type="match status" value="1"/>
</dbReference>
<comment type="caution">
    <text evidence="4">The sequence shown here is derived from an EMBL/GenBank/DDBJ whole genome shotgun (WGS) entry which is preliminary data.</text>
</comment>
<organism evidence="4 5">
    <name type="scientific">Conexibacter stalactiti</name>
    <dbReference type="NCBI Taxonomy" id="1940611"/>
    <lineage>
        <taxon>Bacteria</taxon>
        <taxon>Bacillati</taxon>
        <taxon>Actinomycetota</taxon>
        <taxon>Thermoleophilia</taxon>
        <taxon>Solirubrobacterales</taxon>
        <taxon>Conexibacteraceae</taxon>
        <taxon>Conexibacter</taxon>
    </lineage>
</organism>